<sequence length="1076" mass="120021">MPPPRLSRPLRPYHSRWSLPQIRWASDGPRGRLQAHHGDPGQTSHAAGEAYGRGLEKKSTKQAKQAAQPGWLGSIFGRLSGLFNQQPPPAPDEQPVPPRVRSTNYEGAAWKGCGLEQAESHPGKQEAERAGPSGVHEEPSTISQAGRQDGPTPTAGRTRSCSVCRKTFPSAARLKHHLLCSDRCREADLSKHYYMCRACNLRFLSTEDARHHFNFSPGCIPRMGVLGVPEDGDFALPSQLQRIREAIRAAYIRDKKLALALNEVAESLDAMSSPKIRAIAGGIVEHLLRLKEGGQLHGKAQKVVRRKDISATPLPRSKKPSKRQTDANPTIRKHFPGKRSIDPIDMVPLFVDRGRRERSAALLATDSRSNSAAHEKDQVRWFRSLRDDAERQDQKPNAPEGLAHAVSDIAPTSNSDSNAGLVLQLQQLTEQMRLLTEKLAPSSSLAGMGLPQPTNTYTARSRPADKPSVVPRTCSSDHPQPPPASEALENLVTSSMPQSKEPSSDAFGREKPLSAEEGKKMIPESSQSVRRPSNKEPPEPSASESQPPLEKPHKRQLEHSYFRYYYALFDDAARHAPTSTRPTNVSRMLKPSENKSNSIAAPAKIKLSSSQRKEKSPIHKPESGTQDDAKEGVPVDSTKTYENRSDNQRLSRQIHTQATLTKSLSCSKGTSGDMCVLDSAEPANQAQPVAFSTSTAPPSGEMSEQSLLDELFPESSSYIQPHYSGRDTYPKLDLPSAVPVIKRHPYDRQKSGRETLVESFSRGREQITALQLLHCSTELVESDFRRLIPKGKHIEGWLRDGEFMKVIPGRDPLNLERLPFYYLLFKSPESALAYQKNAVRLHKLSQLHQPSSIMSPIPPPKGFLEEGEDINLATSSFLLKPTGLPLSLNMVMQPYNARLRALMEQGGYKPIVPSTGANGKPIYKVLMHIEGYEPSQMDLCQLLTQEGYGRGIQWPFHKGFSGIQRLRDVIDIRAKLLPVSSANPRAARSERHRSTEDDTSLGFLTLSGEGEKATQINQMVMNRVYNRWMIEFEDEEAARRFARLWNRRVLPISRNVHFASWRDTEERRMCNAEYLW</sequence>
<dbReference type="OrthoDB" id="5332316at2759"/>
<proteinExistence type="predicted"/>
<feature type="region of interest" description="Disordered" evidence="1">
    <location>
        <begin position="79"/>
        <end position="102"/>
    </location>
</feature>
<keyword evidence="3" id="KW-1185">Reference proteome</keyword>
<feature type="region of interest" description="Disordered" evidence="1">
    <location>
        <begin position="443"/>
        <end position="554"/>
    </location>
</feature>
<evidence type="ECO:0000256" key="1">
    <source>
        <dbReference type="SAM" id="MobiDB-lite"/>
    </source>
</evidence>
<feature type="region of interest" description="Disordered" evidence="1">
    <location>
        <begin position="25"/>
        <end position="67"/>
    </location>
</feature>
<feature type="region of interest" description="Disordered" evidence="1">
    <location>
        <begin position="298"/>
        <end position="340"/>
    </location>
</feature>
<protein>
    <submittedName>
        <fullName evidence="2">Uncharacterized protein</fullName>
    </submittedName>
</protein>
<evidence type="ECO:0000313" key="2">
    <source>
        <dbReference type="EMBL" id="KAF2687150.1"/>
    </source>
</evidence>
<reference evidence="2" key="1">
    <citation type="journal article" date="2020" name="Stud. Mycol.">
        <title>101 Dothideomycetes genomes: a test case for predicting lifestyles and emergence of pathogens.</title>
        <authorList>
            <person name="Haridas S."/>
            <person name="Albert R."/>
            <person name="Binder M."/>
            <person name="Bloem J."/>
            <person name="Labutti K."/>
            <person name="Salamov A."/>
            <person name="Andreopoulos B."/>
            <person name="Baker S."/>
            <person name="Barry K."/>
            <person name="Bills G."/>
            <person name="Bluhm B."/>
            <person name="Cannon C."/>
            <person name="Castanera R."/>
            <person name="Culley D."/>
            <person name="Daum C."/>
            <person name="Ezra D."/>
            <person name="Gonzalez J."/>
            <person name="Henrissat B."/>
            <person name="Kuo A."/>
            <person name="Liang C."/>
            <person name="Lipzen A."/>
            <person name="Lutzoni F."/>
            <person name="Magnuson J."/>
            <person name="Mondo S."/>
            <person name="Nolan M."/>
            <person name="Ohm R."/>
            <person name="Pangilinan J."/>
            <person name="Park H.-J."/>
            <person name="Ramirez L."/>
            <person name="Alfaro M."/>
            <person name="Sun H."/>
            <person name="Tritt A."/>
            <person name="Yoshinaga Y."/>
            <person name="Zwiers L.-H."/>
            <person name="Turgeon B."/>
            <person name="Goodwin S."/>
            <person name="Spatafora J."/>
            <person name="Crous P."/>
            <person name="Grigoriev I."/>
        </authorList>
    </citation>
    <scope>NUCLEOTIDE SEQUENCE</scope>
    <source>
        <strain evidence="2">CBS 122367</strain>
    </source>
</reference>
<feature type="region of interest" description="Disordered" evidence="1">
    <location>
        <begin position="116"/>
        <end position="160"/>
    </location>
</feature>
<feature type="region of interest" description="Disordered" evidence="1">
    <location>
        <begin position="576"/>
        <end position="652"/>
    </location>
</feature>
<accession>A0A6G1JA91</accession>
<feature type="compositionally biased region" description="Polar residues" evidence="1">
    <location>
        <begin position="491"/>
        <end position="501"/>
    </location>
</feature>
<feature type="compositionally biased region" description="Pro residues" evidence="1">
    <location>
        <begin position="86"/>
        <end position="98"/>
    </location>
</feature>
<dbReference type="AlphaFoldDB" id="A0A6G1JA91"/>
<feature type="compositionally biased region" description="Basic and acidic residues" evidence="1">
    <location>
        <begin position="507"/>
        <end position="522"/>
    </location>
</feature>
<feature type="compositionally biased region" description="Polar residues" evidence="1">
    <location>
        <begin position="577"/>
        <end position="586"/>
    </location>
</feature>
<dbReference type="Proteomes" id="UP000799291">
    <property type="component" value="Unassembled WGS sequence"/>
</dbReference>
<evidence type="ECO:0000313" key="3">
    <source>
        <dbReference type="Proteomes" id="UP000799291"/>
    </source>
</evidence>
<feature type="compositionally biased region" description="Basic and acidic residues" evidence="1">
    <location>
        <begin position="118"/>
        <end position="139"/>
    </location>
</feature>
<organism evidence="2 3">
    <name type="scientific">Lentithecium fluviatile CBS 122367</name>
    <dbReference type="NCBI Taxonomy" id="1168545"/>
    <lineage>
        <taxon>Eukaryota</taxon>
        <taxon>Fungi</taxon>
        <taxon>Dikarya</taxon>
        <taxon>Ascomycota</taxon>
        <taxon>Pezizomycotina</taxon>
        <taxon>Dothideomycetes</taxon>
        <taxon>Pleosporomycetidae</taxon>
        <taxon>Pleosporales</taxon>
        <taxon>Massarineae</taxon>
        <taxon>Lentitheciaceae</taxon>
        <taxon>Lentithecium</taxon>
    </lineage>
</organism>
<name>A0A6G1JA91_9PLEO</name>
<dbReference type="EMBL" id="MU005575">
    <property type="protein sequence ID" value="KAF2687150.1"/>
    <property type="molecule type" value="Genomic_DNA"/>
</dbReference>
<feature type="compositionally biased region" description="Basic and acidic residues" evidence="1">
    <location>
        <begin position="611"/>
        <end position="649"/>
    </location>
</feature>
<gene>
    <name evidence="2" type="ORF">K458DRAFT_333298</name>
</gene>